<dbReference type="Pfam" id="PF13589">
    <property type="entry name" value="HATPase_c_3"/>
    <property type="match status" value="1"/>
</dbReference>
<comment type="caution">
    <text evidence="2">The sequence shown here is derived from an EMBL/GenBank/DDBJ whole genome shotgun (WGS) entry which is preliminary data.</text>
</comment>
<dbReference type="GO" id="GO:0016887">
    <property type="term" value="F:ATP hydrolysis activity"/>
    <property type="evidence" value="ECO:0007669"/>
    <property type="project" value="InterPro"/>
</dbReference>
<evidence type="ECO:0000256" key="1">
    <source>
        <dbReference type="ARBA" id="ARBA00006082"/>
    </source>
</evidence>
<dbReference type="PANTHER" id="PTHR10073">
    <property type="entry name" value="DNA MISMATCH REPAIR PROTEIN MLH, PMS, MUTL"/>
    <property type="match status" value="1"/>
</dbReference>
<protein>
    <submittedName>
        <fullName evidence="2">Postmeiotic segregation increased 2-like protein 3</fullName>
    </submittedName>
</protein>
<dbReference type="GO" id="GO:0140664">
    <property type="term" value="F:ATP-dependent DNA damage sensor activity"/>
    <property type="evidence" value="ECO:0007669"/>
    <property type="project" value="InterPro"/>
</dbReference>
<dbReference type="PANTHER" id="PTHR10073:SF52">
    <property type="entry name" value="MISMATCH REPAIR ENDONUCLEASE PMS2"/>
    <property type="match status" value="1"/>
</dbReference>
<name>A0A4C1X0P3_EUMVA</name>
<keyword evidence="3" id="KW-1185">Reference proteome</keyword>
<dbReference type="EMBL" id="BGZK01000681">
    <property type="protein sequence ID" value="GBP55924.1"/>
    <property type="molecule type" value="Genomic_DNA"/>
</dbReference>
<dbReference type="InterPro" id="IPR038973">
    <property type="entry name" value="MutL/Mlh/Pms-like"/>
</dbReference>
<dbReference type="InterPro" id="IPR036890">
    <property type="entry name" value="HATPase_C_sf"/>
</dbReference>
<proteinExistence type="inferred from homology"/>
<sequence length="230" mass="25362">MAGSVCYTKPRGCNAPFTRQSSFAGPAFYCILQNWTLCSHGSSVLQDPVKSWSRKTGLPYEHGCILFSTIPMPIISIMHEILPLNCLQMMQHVGSMFSQSFLLLPSVPILRQCNTFMTNLTAAEFLVVVLNLAVAVKELVENSLDAGAKTIDVKFKNYGLDSIEVLDNGTGITEDNFAPLEHVLLTGSDDSRTMQYLVNTAGEVVLLSQVFSNSFSPEPLHADEHYHVEE</sequence>
<organism evidence="2 3">
    <name type="scientific">Eumeta variegata</name>
    <name type="common">Bagworm moth</name>
    <name type="synonym">Eumeta japonica</name>
    <dbReference type="NCBI Taxonomy" id="151549"/>
    <lineage>
        <taxon>Eukaryota</taxon>
        <taxon>Metazoa</taxon>
        <taxon>Ecdysozoa</taxon>
        <taxon>Arthropoda</taxon>
        <taxon>Hexapoda</taxon>
        <taxon>Insecta</taxon>
        <taxon>Pterygota</taxon>
        <taxon>Neoptera</taxon>
        <taxon>Endopterygota</taxon>
        <taxon>Lepidoptera</taxon>
        <taxon>Glossata</taxon>
        <taxon>Ditrysia</taxon>
        <taxon>Tineoidea</taxon>
        <taxon>Psychidae</taxon>
        <taxon>Oiketicinae</taxon>
        <taxon>Eumeta</taxon>
    </lineage>
</organism>
<dbReference type="Gene3D" id="3.30.565.10">
    <property type="entry name" value="Histidine kinase-like ATPase, C-terminal domain"/>
    <property type="match status" value="1"/>
</dbReference>
<dbReference type="SUPFAM" id="SSF55874">
    <property type="entry name" value="ATPase domain of HSP90 chaperone/DNA topoisomerase II/histidine kinase"/>
    <property type="match status" value="1"/>
</dbReference>
<dbReference type="STRING" id="151549.A0A4C1X0P3"/>
<comment type="similarity">
    <text evidence="1">Belongs to the DNA mismatch repair MutL/HexB family.</text>
</comment>
<dbReference type="OrthoDB" id="10254304at2759"/>
<reference evidence="2 3" key="1">
    <citation type="journal article" date="2019" name="Commun. Biol.">
        <title>The bagworm genome reveals a unique fibroin gene that provides high tensile strength.</title>
        <authorList>
            <person name="Kono N."/>
            <person name="Nakamura H."/>
            <person name="Ohtoshi R."/>
            <person name="Tomita M."/>
            <person name="Numata K."/>
            <person name="Arakawa K."/>
        </authorList>
    </citation>
    <scope>NUCLEOTIDE SEQUENCE [LARGE SCALE GENOMIC DNA]</scope>
</reference>
<evidence type="ECO:0000313" key="3">
    <source>
        <dbReference type="Proteomes" id="UP000299102"/>
    </source>
</evidence>
<gene>
    <name evidence="2" type="primary">PMS2P3</name>
    <name evidence="2" type="ORF">EVAR_43716_1</name>
</gene>
<dbReference type="GO" id="GO:0006298">
    <property type="term" value="P:mismatch repair"/>
    <property type="evidence" value="ECO:0007669"/>
    <property type="project" value="InterPro"/>
</dbReference>
<dbReference type="GO" id="GO:0032389">
    <property type="term" value="C:MutLalpha complex"/>
    <property type="evidence" value="ECO:0007669"/>
    <property type="project" value="TreeGrafter"/>
</dbReference>
<dbReference type="Proteomes" id="UP000299102">
    <property type="component" value="Unassembled WGS sequence"/>
</dbReference>
<evidence type="ECO:0000313" key="2">
    <source>
        <dbReference type="EMBL" id="GBP55924.1"/>
    </source>
</evidence>
<dbReference type="AlphaFoldDB" id="A0A4C1X0P3"/>
<accession>A0A4C1X0P3</accession>